<accession>A0A1G5VSD5</accession>
<dbReference type="RefSeq" id="WP_149731446.1">
    <property type="nucleotide sequence ID" value="NZ_FMXB01000005.1"/>
</dbReference>
<evidence type="ECO:0000313" key="1">
    <source>
        <dbReference type="EMBL" id="SDA48759.1"/>
    </source>
</evidence>
<name>A0A1G5VSD5_9EURY</name>
<dbReference type="AlphaFoldDB" id="A0A1G5VSD5"/>
<dbReference type="SUPFAM" id="SSF81901">
    <property type="entry name" value="HCP-like"/>
    <property type="match status" value="1"/>
</dbReference>
<dbReference type="EMBL" id="FMXB01000005">
    <property type="protein sequence ID" value="SDA48759.1"/>
    <property type="molecule type" value="Genomic_DNA"/>
</dbReference>
<sequence>MKFEKGLRFKVLLLKRYGINPKRYLENRKIRKYWLSEDDIDKVLEFASKRNHDKDRFYYIYWMKAEQLYGLEKYSEAADYYLTAIDNVISSSYKKNRSKFKSKHYDLFLNNYKRAIQSLAKSDRFKELDYYKELNIYSDTGKPRGNEEKGDCFLKHGQNDLAYKYYEKAYSENDSIVITRQYDYDPYVNGYLEDRYKEELEKKNEDLRRINGKINSL</sequence>
<proteinExistence type="predicted"/>
<organism evidence="1 2">
    <name type="scientific">Methanobrevibacter millerae</name>
    <dbReference type="NCBI Taxonomy" id="230361"/>
    <lineage>
        <taxon>Archaea</taxon>
        <taxon>Methanobacteriati</taxon>
        <taxon>Methanobacteriota</taxon>
        <taxon>Methanomada group</taxon>
        <taxon>Methanobacteria</taxon>
        <taxon>Methanobacteriales</taxon>
        <taxon>Methanobacteriaceae</taxon>
        <taxon>Methanobrevibacter</taxon>
    </lineage>
</organism>
<evidence type="ECO:0000313" key="2">
    <source>
        <dbReference type="Proteomes" id="UP000323439"/>
    </source>
</evidence>
<dbReference type="Proteomes" id="UP000323439">
    <property type="component" value="Unassembled WGS sequence"/>
</dbReference>
<reference evidence="1 2" key="1">
    <citation type="submission" date="2016-10" db="EMBL/GenBank/DDBJ databases">
        <authorList>
            <person name="Varghese N."/>
            <person name="Submissions S."/>
        </authorList>
    </citation>
    <scope>NUCLEOTIDE SEQUENCE [LARGE SCALE GENOMIC DNA]</scope>
    <source>
        <strain evidence="1 2">DSM 16643</strain>
    </source>
</reference>
<protein>
    <recommendedName>
        <fullName evidence="3">TPR repeat-containing protein</fullName>
    </recommendedName>
</protein>
<evidence type="ECO:0008006" key="3">
    <source>
        <dbReference type="Google" id="ProtNLM"/>
    </source>
</evidence>
<gene>
    <name evidence="1" type="ORF">SAMN02910315_00848</name>
</gene>
<keyword evidence="2" id="KW-1185">Reference proteome</keyword>